<dbReference type="Proteomes" id="UP000178176">
    <property type="component" value="Unassembled WGS sequence"/>
</dbReference>
<keyword evidence="1" id="KW-1133">Transmembrane helix</keyword>
<proteinExistence type="predicted"/>
<name>A0A1F4YIM1_9BACT</name>
<evidence type="ECO:0000313" key="2">
    <source>
        <dbReference type="EMBL" id="OGC93093.1"/>
    </source>
</evidence>
<protein>
    <recommendedName>
        <fullName evidence="4">DUF1648 domain-containing protein</fullName>
    </recommendedName>
</protein>
<comment type="caution">
    <text evidence="2">The sequence shown here is derived from an EMBL/GenBank/DDBJ whole genome shotgun (WGS) entry which is preliminary data.</text>
</comment>
<dbReference type="AlphaFoldDB" id="A0A1F4YIM1"/>
<sequence>MDKPRLLSYIVSTAGVMTGVGVLLVWGNGLPSQVPLWYSRPWGEEQLAEAGWLWIIPGITAVIGFAGGWLERRIKDKVLAIMVLGSVTATQVILTVGLLRIIYLIS</sequence>
<feature type="transmembrane region" description="Helical" evidence="1">
    <location>
        <begin position="47"/>
        <end position="66"/>
    </location>
</feature>
<accession>A0A1F4YIM1</accession>
<evidence type="ECO:0008006" key="4">
    <source>
        <dbReference type="Google" id="ProtNLM"/>
    </source>
</evidence>
<organism evidence="2 3">
    <name type="scientific">Candidatus Amesbacteria bacterium RIFCSPHIGHO2_01_FULL_48_32b</name>
    <dbReference type="NCBI Taxonomy" id="1797253"/>
    <lineage>
        <taxon>Bacteria</taxon>
        <taxon>Candidatus Amesiibacteriota</taxon>
    </lineage>
</organism>
<evidence type="ECO:0000256" key="1">
    <source>
        <dbReference type="SAM" id="Phobius"/>
    </source>
</evidence>
<feature type="transmembrane region" description="Helical" evidence="1">
    <location>
        <begin position="7"/>
        <end position="27"/>
    </location>
</feature>
<feature type="transmembrane region" description="Helical" evidence="1">
    <location>
        <begin position="78"/>
        <end position="105"/>
    </location>
</feature>
<dbReference type="EMBL" id="MEXH01000002">
    <property type="protein sequence ID" value="OGC93093.1"/>
    <property type="molecule type" value="Genomic_DNA"/>
</dbReference>
<keyword evidence="1" id="KW-0812">Transmembrane</keyword>
<gene>
    <name evidence="2" type="ORF">A2876_00910</name>
</gene>
<reference evidence="2 3" key="1">
    <citation type="journal article" date="2016" name="Nat. Commun.">
        <title>Thousands of microbial genomes shed light on interconnected biogeochemical processes in an aquifer system.</title>
        <authorList>
            <person name="Anantharaman K."/>
            <person name="Brown C.T."/>
            <person name="Hug L.A."/>
            <person name="Sharon I."/>
            <person name="Castelle C.J."/>
            <person name="Probst A.J."/>
            <person name="Thomas B.C."/>
            <person name="Singh A."/>
            <person name="Wilkins M.J."/>
            <person name="Karaoz U."/>
            <person name="Brodie E.L."/>
            <person name="Williams K.H."/>
            <person name="Hubbard S.S."/>
            <person name="Banfield J.F."/>
        </authorList>
    </citation>
    <scope>NUCLEOTIDE SEQUENCE [LARGE SCALE GENOMIC DNA]</scope>
</reference>
<keyword evidence="1" id="KW-0472">Membrane</keyword>
<evidence type="ECO:0000313" key="3">
    <source>
        <dbReference type="Proteomes" id="UP000178176"/>
    </source>
</evidence>